<protein>
    <submittedName>
        <fullName evidence="13">TAP1 protein</fullName>
    </submittedName>
</protein>
<evidence type="ECO:0000256" key="5">
    <source>
        <dbReference type="ARBA" id="ARBA00022741"/>
    </source>
</evidence>
<dbReference type="Pfam" id="PF00005">
    <property type="entry name" value="ABC_tran"/>
    <property type="match status" value="2"/>
</dbReference>
<reference evidence="13" key="1">
    <citation type="journal article" date="2021" name="Cell">
        <title>Tracing the genetic footprints of vertebrate landing in non-teleost ray-finned fishes.</title>
        <authorList>
            <person name="Bi X."/>
            <person name="Wang K."/>
            <person name="Yang L."/>
            <person name="Pan H."/>
            <person name="Jiang H."/>
            <person name="Wei Q."/>
            <person name="Fang M."/>
            <person name="Yu H."/>
            <person name="Zhu C."/>
            <person name="Cai Y."/>
            <person name="He Y."/>
            <person name="Gan X."/>
            <person name="Zeng H."/>
            <person name="Yu D."/>
            <person name="Zhu Y."/>
            <person name="Jiang H."/>
            <person name="Qiu Q."/>
            <person name="Yang H."/>
            <person name="Zhang Y.E."/>
            <person name="Wang W."/>
            <person name="Zhu M."/>
            <person name="He S."/>
            <person name="Zhang G."/>
        </authorList>
    </citation>
    <scope>NUCLEOTIDE SEQUENCE</scope>
    <source>
        <strain evidence="13">Allg_001</strain>
    </source>
</reference>
<dbReference type="GO" id="GO:0016020">
    <property type="term" value="C:membrane"/>
    <property type="evidence" value="ECO:0007669"/>
    <property type="project" value="InterPro"/>
</dbReference>
<dbReference type="SUPFAM" id="SSF90123">
    <property type="entry name" value="ABC transporter transmembrane region"/>
    <property type="match status" value="2"/>
</dbReference>
<evidence type="ECO:0000256" key="2">
    <source>
        <dbReference type="ARBA" id="ARBA00006493"/>
    </source>
</evidence>
<sequence>QSLSVRVQESLAKANHIALQAFSSMKTVRSFANEQGEARRYAQRLDDTYRLNRIEAAAYALSTWTNSVSDRLSVCVILYYGGRLVTWGDVSSGDLVSFVLYELQFSSAVEVGFPYYPHVKKAIGASEKIFEYVDRTPLTPPSGTLAPRALNGLVEFRSVSFAYQSRPDTLVLKNVSLELRPGQITALVGPSGGGKTTCVSLLERFYEPQEGEILLDGHPLQDYEHSYLHSKIAVVSQEPVLFARPVRENIAYGREEAEDEDVTSAARQANAHDFIQGLQSGYNTDAGEKGGQLSGGQKQRIAIARALIRHPRVLVLDDATSSLDTESEHMVHQALLDGSRRCSVLLIAHRLAVVEQADHIVVLLGGAVVEQGSHAQLLERRGVYWGLVEKQNQGQDRRLYCTQRGVGVGNKLPSPVVEADTLASLQTQLGELLQSGQEALLYTEGGETCLSLSVSSSWAGETCLSLLLSSPWAGETCLSLSVSSPWAVSCVHSSLCAGCVCVYQQCSDLGVPCVHSSLCAECVCVYQQCSDLGVPCVHSSLCAGCRGGLFMCCIAGFSRRIKVLLFGALVRQEVGFFETTKTGDLTSRLATDTRLMGMTVALNVNVLLRTLVRTVGMLALMVSLSWKLTLLMLMETPVTGMLQNVHDTYYQRLSKEVQDSVARANEAAGESVSGIRTLRSFNTEESEARRYDSRLEDTHLLKTRRDTVRAVYLLLRRLVSLGMQVIMLYYGRLFIQTGQMTTGNLVSFLLYQMDLGDNIRTLIYIFGDMLNSVGAAGKVFEYLDRRPQVCAEGSLQPPSLRGHVQFRNVTFCYPSRPDRPALQGLSMELKAGQITALVGPSGGGKTTCVSLLERFYEPQEGEILLDGHPLQDYEHSYLHSKVPILHCTTVITLYCTVLQHSEVPILYYSNNTVLHCTTAQRGTDTVLQ</sequence>
<keyword evidence="7" id="KW-0571">Peptide transport</keyword>
<evidence type="ECO:0000259" key="12">
    <source>
        <dbReference type="PROSITE" id="PS50929"/>
    </source>
</evidence>
<evidence type="ECO:0000256" key="10">
    <source>
        <dbReference type="ARBA" id="ARBA00023136"/>
    </source>
</evidence>
<evidence type="ECO:0000313" key="13">
    <source>
        <dbReference type="EMBL" id="MBN3314024.1"/>
    </source>
</evidence>
<dbReference type="InterPro" id="IPR003439">
    <property type="entry name" value="ABC_transporter-like_ATP-bd"/>
</dbReference>
<evidence type="ECO:0000256" key="3">
    <source>
        <dbReference type="ARBA" id="ARBA00022448"/>
    </source>
</evidence>
<dbReference type="InterPro" id="IPR017871">
    <property type="entry name" value="ABC_transporter-like_CS"/>
</dbReference>
<dbReference type="PROSITE" id="PS50893">
    <property type="entry name" value="ABC_TRANSPORTER_2"/>
    <property type="match status" value="1"/>
</dbReference>
<keyword evidence="6" id="KW-0067">ATP-binding</keyword>
<keyword evidence="9" id="KW-1133">Transmembrane helix</keyword>
<evidence type="ECO:0000256" key="7">
    <source>
        <dbReference type="ARBA" id="ARBA00022856"/>
    </source>
</evidence>
<dbReference type="Pfam" id="PF00664">
    <property type="entry name" value="ABC_membrane"/>
    <property type="match status" value="2"/>
</dbReference>
<dbReference type="AlphaFoldDB" id="A0A8J7NH86"/>
<keyword evidence="14" id="KW-1185">Reference proteome</keyword>
<keyword evidence="5" id="KW-0547">Nucleotide-binding</keyword>
<dbReference type="PANTHER" id="PTHR43394">
    <property type="entry name" value="ATP-DEPENDENT PERMEASE MDL1, MITOCHONDRIAL"/>
    <property type="match status" value="1"/>
</dbReference>
<evidence type="ECO:0000256" key="9">
    <source>
        <dbReference type="ARBA" id="ARBA00022989"/>
    </source>
</evidence>
<dbReference type="InterPro" id="IPR011527">
    <property type="entry name" value="ABC1_TM_dom"/>
</dbReference>
<keyword evidence="10" id="KW-0472">Membrane</keyword>
<proteinExistence type="inferred from homology"/>
<dbReference type="PROSITE" id="PS50929">
    <property type="entry name" value="ABC_TM1F"/>
    <property type="match status" value="2"/>
</dbReference>
<dbReference type="InterPro" id="IPR003593">
    <property type="entry name" value="AAA+_ATPase"/>
</dbReference>
<dbReference type="SMART" id="SM00382">
    <property type="entry name" value="AAA"/>
    <property type="match status" value="1"/>
</dbReference>
<dbReference type="GO" id="GO:0005524">
    <property type="term" value="F:ATP binding"/>
    <property type="evidence" value="ECO:0007669"/>
    <property type="project" value="UniProtKB-KW"/>
</dbReference>
<keyword evidence="8" id="KW-1278">Translocase</keyword>
<comment type="caution">
    <text evidence="13">The sequence shown here is derived from an EMBL/GenBank/DDBJ whole genome shotgun (WGS) entry which is preliminary data.</text>
</comment>
<dbReference type="InterPro" id="IPR036640">
    <property type="entry name" value="ABC1_TM_sf"/>
</dbReference>
<name>A0A8J7NH86_ATRSP</name>
<feature type="domain" description="ABC transmembrane type-1" evidence="12">
    <location>
        <begin position="1"/>
        <end position="121"/>
    </location>
</feature>
<evidence type="ECO:0000313" key="14">
    <source>
        <dbReference type="Proteomes" id="UP000736164"/>
    </source>
</evidence>
<evidence type="ECO:0000256" key="4">
    <source>
        <dbReference type="ARBA" id="ARBA00022692"/>
    </source>
</evidence>
<gene>
    <name evidence="13" type="primary">Tap1</name>
    <name evidence="13" type="ORF">GTO95_0017615</name>
</gene>
<feature type="non-terminal residue" evidence="13">
    <location>
        <position position="928"/>
    </location>
</feature>
<evidence type="ECO:0000256" key="8">
    <source>
        <dbReference type="ARBA" id="ARBA00022967"/>
    </source>
</evidence>
<keyword evidence="3" id="KW-0813">Transport</keyword>
<comment type="subcellular location">
    <subcellularLocation>
        <location evidence="1">Endomembrane system</location>
        <topology evidence="1">Multi-pass membrane protein</topology>
    </subcellularLocation>
</comment>
<dbReference type="GO" id="GO:0015421">
    <property type="term" value="F:ABC-type oligopeptide transporter activity"/>
    <property type="evidence" value="ECO:0007669"/>
    <property type="project" value="TreeGrafter"/>
</dbReference>
<dbReference type="Gene3D" id="3.40.50.300">
    <property type="entry name" value="P-loop containing nucleotide triphosphate hydrolases"/>
    <property type="match status" value="2"/>
</dbReference>
<feature type="non-terminal residue" evidence="13">
    <location>
        <position position="1"/>
    </location>
</feature>
<evidence type="ECO:0000256" key="6">
    <source>
        <dbReference type="ARBA" id="ARBA00022840"/>
    </source>
</evidence>
<dbReference type="PANTHER" id="PTHR43394:SF13">
    <property type="entry name" value="ANTIGEN PEPTIDE TRANSPORTER 1"/>
    <property type="match status" value="1"/>
</dbReference>
<keyword evidence="4" id="KW-0812">Transmembrane</keyword>
<evidence type="ECO:0000259" key="11">
    <source>
        <dbReference type="PROSITE" id="PS50893"/>
    </source>
</evidence>
<comment type="similarity">
    <text evidence="2">Belongs to the ABC transporter superfamily. ABCB family. MHC peptide exporter (TC 3.A.1.209) subfamily.</text>
</comment>
<organism evidence="13 14">
    <name type="scientific">Atractosteus spatula</name>
    <name type="common">Alligator gar</name>
    <name type="synonym">Lepisosteus spatula</name>
    <dbReference type="NCBI Taxonomy" id="7917"/>
    <lineage>
        <taxon>Eukaryota</taxon>
        <taxon>Metazoa</taxon>
        <taxon>Chordata</taxon>
        <taxon>Craniata</taxon>
        <taxon>Vertebrata</taxon>
        <taxon>Euteleostomi</taxon>
        <taxon>Actinopterygii</taxon>
        <taxon>Neopterygii</taxon>
        <taxon>Holostei</taxon>
        <taxon>Semionotiformes</taxon>
        <taxon>Lepisosteidae</taxon>
        <taxon>Atractosteus</taxon>
    </lineage>
</organism>
<dbReference type="FunFam" id="3.40.50.300:FF:000140">
    <property type="entry name" value="Lipid A export ATP-binding/permease protein MsbA"/>
    <property type="match status" value="1"/>
</dbReference>
<dbReference type="PROSITE" id="PS00211">
    <property type="entry name" value="ABC_TRANSPORTER_1"/>
    <property type="match status" value="1"/>
</dbReference>
<feature type="domain" description="ABC transmembrane type-1" evidence="12">
    <location>
        <begin position="539"/>
        <end position="771"/>
    </location>
</feature>
<evidence type="ECO:0000256" key="1">
    <source>
        <dbReference type="ARBA" id="ARBA00004127"/>
    </source>
</evidence>
<dbReference type="InterPro" id="IPR039421">
    <property type="entry name" value="Type_1_exporter"/>
</dbReference>
<dbReference type="FunFam" id="1.20.1560.10:FF:000058">
    <property type="entry name" value="ABC transporter B family member 25"/>
    <property type="match status" value="1"/>
</dbReference>
<dbReference type="GO" id="GO:0016887">
    <property type="term" value="F:ATP hydrolysis activity"/>
    <property type="evidence" value="ECO:0007669"/>
    <property type="project" value="InterPro"/>
</dbReference>
<dbReference type="Gene3D" id="1.20.1560.10">
    <property type="entry name" value="ABC transporter type 1, transmembrane domain"/>
    <property type="match status" value="2"/>
</dbReference>
<dbReference type="InterPro" id="IPR027417">
    <property type="entry name" value="P-loop_NTPase"/>
</dbReference>
<feature type="domain" description="ABC transporter" evidence="11">
    <location>
        <begin position="154"/>
        <end position="390"/>
    </location>
</feature>
<dbReference type="SUPFAM" id="SSF52540">
    <property type="entry name" value="P-loop containing nucleoside triphosphate hydrolases"/>
    <property type="match status" value="2"/>
</dbReference>
<dbReference type="GO" id="GO:0012505">
    <property type="term" value="C:endomembrane system"/>
    <property type="evidence" value="ECO:0007669"/>
    <property type="project" value="UniProtKB-SubCell"/>
</dbReference>
<keyword evidence="7" id="KW-0653">Protein transport</keyword>
<accession>A0A8J7NH86</accession>
<dbReference type="Proteomes" id="UP000736164">
    <property type="component" value="Unassembled WGS sequence"/>
</dbReference>
<dbReference type="EMBL" id="JAAWVO010014013">
    <property type="protein sequence ID" value="MBN3314024.1"/>
    <property type="molecule type" value="Genomic_DNA"/>
</dbReference>